<dbReference type="PANTHER" id="PTHR31900">
    <property type="entry name" value="F-BOX/RNI SUPERFAMILY PROTEIN-RELATED"/>
    <property type="match status" value="1"/>
</dbReference>
<dbReference type="Proteomes" id="UP000029121">
    <property type="component" value="Unassembled WGS sequence"/>
</dbReference>
<dbReference type="EMBL" id="KB870812">
    <property type="protein sequence ID" value="EOA14641.1"/>
    <property type="molecule type" value="Genomic_DNA"/>
</dbReference>
<dbReference type="InterPro" id="IPR036047">
    <property type="entry name" value="F-box-like_dom_sf"/>
</dbReference>
<feature type="domain" description="FBD" evidence="1">
    <location>
        <begin position="296"/>
        <end position="365"/>
    </location>
</feature>
<sequence>MEISCQKKKRKSCKKKKPEKRGLCELPDELILKVFSLLPLFEETLARRLISKYWEGPWKLDPNVMFDDGSPESFATFMSFVYGSLMSNDAQILECLHLKLRQNYPVTDINFCVQIGVYRSVRELRIALFGKTLEFPCCLSTCRTLKELVLHNLCIEVVPLWFRLPSLKTLKLLRVKFSGDSVASLLRTFPVLEHLVVDQTKEEDSLISKINVPTLRRLSIHNRERTPWYMSVGTNFSSLEHLKLCTCFGGWRTLLACILNDTPKLRSLTLKLKHKAKPNDDLQETQLWEKPPIVPECLSTHLEILKWRGYAGTKHEKSMVRYILANAACLKKATFSTKCRNQCDTRFRALRSMYKVSEKCQLVFD</sequence>
<dbReference type="AlphaFoldDB" id="R0F069"/>
<proteinExistence type="predicted"/>
<dbReference type="InterPro" id="IPR006566">
    <property type="entry name" value="FBD"/>
</dbReference>
<dbReference type="InterPro" id="IPR050232">
    <property type="entry name" value="FBL13/AtMIF1-like"/>
</dbReference>
<keyword evidence="3" id="KW-1185">Reference proteome</keyword>
<dbReference type="Gene3D" id="3.80.10.10">
    <property type="entry name" value="Ribonuclease Inhibitor"/>
    <property type="match status" value="1"/>
</dbReference>
<evidence type="ECO:0000313" key="2">
    <source>
        <dbReference type="EMBL" id="EOA14641.1"/>
    </source>
</evidence>
<organism evidence="2 3">
    <name type="scientific">Capsella rubella</name>
    <dbReference type="NCBI Taxonomy" id="81985"/>
    <lineage>
        <taxon>Eukaryota</taxon>
        <taxon>Viridiplantae</taxon>
        <taxon>Streptophyta</taxon>
        <taxon>Embryophyta</taxon>
        <taxon>Tracheophyta</taxon>
        <taxon>Spermatophyta</taxon>
        <taxon>Magnoliopsida</taxon>
        <taxon>eudicotyledons</taxon>
        <taxon>Gunneridae</taxon>
        <taxon>Pentapetalae</taxon>
        <taxon>rosids</taxon>
        <taxon>malvids</taxon>
        <taxon>Brassicales</taxon>
        <taxon>Brassicaceae</taxon>
        <taxon>Camelineae</taxon>
        <taxon>Capsella</taxon>
    </lineage>
</organism>
<dbReference type="SMART" id="SM00579">
    <property type="entry name" value="FBD"/>
    <property type="match status" value="1"/>
</dbReference>
<dbReference type="InterPro" id="IPR032675">
    <property type="entry name" value="LRR_dom_sf"/>
</dbReference>
<dbReference type="Pfam" id="PF24758">
    <property type="entry name" value="LRR_At5g56370"/>
    <property type="match status" value="1"/>
</dbReference>
<dbReference type="SUPFAM" id="SSF81383">
    <property type="entry name" value="F-box domain"/>
    <property type="match status" value="1"/>
</dbReference>
<name>R0F069_9BRAS</name>
<gene>
    <name evidence="2" type="ORF">CARUB_v10027899mg</name>
</gene>
<dbReference type="SUPFAM" id="SSF52047">
    <property type="entry name" value="RNI-like"/>
    <property type="match status" value="1"/>
</dbReference>
<evidence type="ECO:0000313" key="3">
    <source>
        <dbReference type="Proteomes" id="UP000029121"/>
    </source>
</evidence>
<reference evidence="3" key="1">
    <citation type="journal article" date="2013" name="Nat. Genet.">
        <title>The Capsella rubella genome and the genomic consequences of rapid mating system evolution.</title>
        <authorList>
            <person name="Slotte T."/>
            <person name="Hazzouri K.M."/>
            <person name="Agren J.A."/>
            <person name="Koenig D."/>
            <person name="Maumus F."/>
            <person name="Guo Y.L."/>
            <person name="Steige K."/>
            <person name="Platts A.E."/>
            <person name="Escobar J.S."/>
            <person name="Newman L.K."/>
            <person name="Wang W."/>
            <person name="Mandakova T."/>
            <person name="Vello E."/>
            <person name="Smith L.M."/>
            <person name="Henz S.R."/>
            <person name="Steffen J."/>
            <person name="Takuno S."/>
            <person name="Brandvain Y."/>
            <person name="Coop G."/>
            <person name="Andolfatto P."/>
            <person name="Hu T.T."/>
            <person name="Blanchette M."/>
            <person name="Clark R.M."/>
            <person name="Quesneville H."/>
            <person name="Nordborg M."/>
            <person name="Gaut B.S."/>
            <person name="Lysak M.A."/>
            <person name="Jenkins J."/>
            <person name="Grimwood J."/>
            <person name="Chapman J."/>
            <person name="Prochnik S."/>
            <person name="Shu S."/>
            <person name="Rokhsar D."/>
            <person name="Schmutz J."/>
            <person name="Weigel D."/>
            <person name="Wright S.I."/>
        </authorList>
    </citation>
    <scope>NUCLEOTIDE SEQUENCE [LARGE SCALE GENOMIC DNA]</scope>
    <source>
        <strain evidence="3">cv. Monte Gargano</strain>
    </source>
</reference>
<evidence type="ECO:0000259" key="1">
    <source>
        <dbReference type="SMART" id="SM00579"/>
    </source>
</evidence>
<dbReference type="InterPro" id="IPR055411">
    <property type="entry name" value="LRR_FXL15/At3g58940/PEG3-like"/>
</dbReference>
<protein>
    <recommendedName>
        <fullName evidence="1">FBD domain-containing protein</fullName>
    </recommendedName>
</protein>
<dbReference type="PANTHER" id="PTHR31900:SF34">
    <property type="entry name" value="EMB|CAB62440.1-RELATED"/>
    <property type="match status" value="1"/>
</dbReference>
<accession>R0F069</accession>
<dbReference type="Pfam" id="PF08387">
    <property type="entry name" value="FBD"/>
    <property type="match status" value="1"/>
</dbReference>